<gene>
    <name evidence="3" type="ORF">ARMGADRAFT_542026</name>
</gene>
<dbReference type="GO" id="GO:0005975">
    <property type="term" value="P:carbohydrate metabolic process"/>
    <property type="evidence" value="ECO:0007669"/>
    <property type="project" value="InterPro"/>
</dbReference>
<dbReference type="AlphaFoldDB" id="A0A2H3CSL4"/>
<dbReference type="CDD" id="cd12087">
    <property type="entry name" value="TM_EGFR-like"/>
    <property type="match status" value="1"/>
</dbReference>
<dbReference type="Gene3D" id="1.50.10.20">
    <property type="match status" value="1"/>
</dbReference>
<organism evidence="3 4">
    <name type="scientific">Armillaria gallica</name>
    <name type="common">Bulbous honey fungus</name>
    <name type="synonym">Armillaria bulbosa</name>
    <dbReference type="NCBI Taxonomy" id="47427"/>
    <lineage>
        <taxon>Eukaryota</taxon>
        <taxon>Fungi</taxon>
        <taxon>Dikarya</taxon>
        <taxon>Basidiomycota</taxon>
        <taxon>Agaricomycotina</taxon>
        <taxon>Agaricomycetes</taxon>
        <taxon>Agaricomycetidae</taxon>
        <taxon>Agaricales</taxon>
        <taxon>Marasmiineae</taxon>
        <taxon>Physalacriaceae</taxon>
        <taxon>Armillaria</taxon>
    </lineage>
</organism>
<dbReference type="EMBL" id="KZ293686">
    <property type="protein sequence ID" value="PBK86059.1"/>
    <property type="molecule type" value="Genomic_DNA"/>
</dbReference>
<sequence length="462" mass="49634">MLFTCCRNYGYAAARAYTAYKDPAFLDLAVTSWTTARRYTISKEQAALGTTGVKQFNISSCQGALAGGTYWTTDSDEPTVAGIASGFFLTLSALLAEGTSNQTYLDAAIESANFIQSHLLNPSNVVLDSVSSMSNESCPVNSTVHSYNSGIFIEGLVILADITRSASTESLLRSTIVAVAADTQWQGLDGIIATIDNGGHYIVRALAALYERNTTTSDLREYIKEYIAVQYNAVIEHATSGGNNIYGLPWTGPPGTWFSSYNQTVAVSALLSGIQIADGQSSSSSSDNPTSTRSAIPTGSTTTFPVAQKKNPTGTIVGGVMGGLVALVVILAGVLHLHRRRSHTPLVDERSPQILTPFMDTSTRGEISGQPHINRGKMARYTVPETRGESPGADVGARRVDVQIESTIPVAAVSPPNPLHTERRDDMPTEQLLRLLNQRLQPGRWTDLDDELPPEYHEGRTA</sequence>
<feature type="transmembrane region" description="Helical" evidence="2">
    <location>
        <begin position="316"/>
        <end position="337"/>
    </location>
</feature>
<evidence type="ECO:0000256" key="2">
    <source>
        <dbReference type="SAM" id="Phobius"/>
    </source>
</evidence>
<dbReference type="Proteomes" id="UP000217790">
    <property type="component" value="Unassembled WGS sequence"/>
</dbReference>
<dbReference type="STRING" id="47427.A0A2H3CSL4"/>
<keyword evidence="2" id="KW-0472">Membrane</keyword>
<dbReference type="OMA" id="YHEGRTA"/>
<reference evidence="4" key="1">
    <citation type="journal article" date="2017" name="Nat. Ecol. Evol.">
        <title>Genome expansion and lineage-specific genetic innovations in the forest pathogenic fungi Armillaria.</title>
        <authorList>
            <person name="Sipos G."/>
            <person name="Prasanna A.N."/>
            <person name="Walter M.C."/>
            <person name="O'Connor E."/>
            <person name="Balint B."/>
            <person name="Krizsan K."/>
            <person name="Kiss B."/>
            <person name="Hess J."/>
            <person name="Varga T."/>
            <person name="Slot J."/>
            <person name="Riley R."/>
            <person name="Boka B."/>
            <person name="Rigling D."/>
            <person name="Barry K."/>
            <person name="Lee J."/>
            <person name="Mihaltcheva S."/>
            <person name="LaButti K."/>
            <person name="Lipzen A."/>
            <person name="Waldron R."/>
            <person name="Moloney N.M."/>
            <person name="Sperisen C."/>
            <person name="Kredics L."/>
            <person name="Vagvoelgyi C."/>
            <person name="Patrignani A."/>
            <person name="Fitzpatrick D."/>
            <person name="Nagy I."/>
            <person name="Doyle S."/>
            <person name="Anderson J.B."/>
            <person name="Grigoriev I.V."/>
            <person name="Gueldener U."/>
            <person name="Muensterkoetter M."/>
            <person name="Nagy L.G."/>
        </authorList>
    </citation>
    <scope>NUCLEOTIDE SEQUENCE [LARGE SCALE GENOMIC DNA]</scope>
    <source>
        <strain evidence="4">Ar21-2</strain>
    </source>
</reference>
<evidence type="ECO:0000313" key="4">
    <source>
        <dbReference type="Proteomes" id="UP000217790"/>
    </source>
</evidence>
<keyword evidence="2" id="KW-1133">Transmembrane helix</keyword>
<dbReference type="InterPro" id="IPR005198">
    <property type="entry name" value="Glyco_hydro_76"/>
</dbReference>
<evidence type="ECO:0000256" key="1">
    <source>
        <dbReference type="SAM" id="MobiDB-lite"/>
    </source>
</evidence>
<accession>A0A2H3CSL4</accession>
<dbReference type="InterPro" id="IPR008928">
    <property type="entry name" value="6-hairpin_glycosidase_sf"/>
</dbReference>
<dbReference type="OrthoDB" id="3068171at2759"/>
<evidence type="ECO:0008006" key="5">
    <source>
        <dbReference type="Google" id="ProtNLM"/>
    </source>
</evidence>
<dbReference type="InParanoid" id="A0A2H3CSL4"/>
<evidence type="ECO:0000313" key="3">
    <source>
        <dbReference type="EMBL" id="PBK86059.1"/>
    </source>
</evidence>
<feature type="compositionally biased region" description="Polar residues" evidence="1">
    <location>
        <begin position="297"/>
        <end position="310"/>
    </location>
</feature>
<proteinExistence type="predicted"/>
<dbReference type="InterPro" id="IPR053169">
    <property type="entry name" value="MUG_Protein"/>
</dbReference>
<dbReference type="PANTHER" id="PTHR47791">
    <property type="entry name" value="MEIOTICALLY UP-REGULATED GENE 191 PROTEIN"/>
    <property type="match status" value="1"/>
</dbReference>
<keyword evidence="2" id="KW-0812">Transmembrane</keyword>
<dbReference type="PANTHER" id="PTHR47791:SF3">
    <property type="entry name" value="MEIOTICALLY UP-REGULATED GENE 191 PROTEIN"/>
    <property type="match status" value="1"/>
</dbReference>
<protein>
    <recommendedName>
        <fullName evidence="5">Glycoside hydrolase family 76 protein</fullName>
    </recommendedName>
</protein>
<dbReference type="SUPFAM" id="SSF48208">
    <property type="entry name" value="Six-hairpin glycosidases"/>
    <property type="match status" value="1"/>
</dbReference>
<keyword evidence="4" id="KW-1185">Reference proteome</keyword>
<dbReference type="Pfam" id="PF03663">
    <property type="entry name" value="Glyco_hydro_76"/>
    <property type="match status" value="1"/>
</dbReference>
<feature type="compositionally biased region" description="Low complexity" evidence="1">
    <location>
        <begin position="279"/>
        <end position="295"/>
    </location>
</feature>
<name>A0A2H3CSL4_ARMGA</name>
<feature type="region of interest" description="Disordered" evidence="1">
    <location>
        <begin position="279"/>
        <end position="310"/>
    </location>
</feature>